<protein>
    <submittedName>
        <fullName evidence="1">Uncharacterized protein</fullName>
    </submittedName>
</protein>
<comment type="caution">
    <text evidence="1">The sequence shown here is derived from an EMBL/GenBank/DDBJ whole genome shotgun (WGS) entry which is preliminary data.</text>
</comment>
<dbReference type="AlphaFoldDB" id="A0AAV1JKM5"/>
<evidence type="ECO:0000313" key="1">
    <source>
        <dbReference type="EMBL" id="CAK1548953.1"/>
    </source>
</evidence>
<proteinExistence type="predicted"/>
<sequence length="78" mass="8548">MAPCAATRPPARRVRAMKDRLNLEINPEISTSCAPGAPFTPLRSPPLPTDLLYTALFTTKKTAISQIPGRALSRSWRT</sequence>
<evidence type="ECO:0000313" key="2">
    <source>
        <dbReference type="Proteomes" id="UP001497472"/>
    </source>
</evidence>
<organism evidence="1 2">
    <name type="scientific">Leptosia nina</name>
    <dbReference type="NCBI Taxonomy" id="320188"/>
    <lineage>
        <taxon>Eukaryota</taxon>
        <taxon>Metazoa</taxon>
        <taxon>Ecdysozoa</taxon>
        <taxon>Arthropoda</taxon>
        <taxon>Hexapoda</taxon>
        <taxon>Insecta</taxon>
        <taxon>Pterygota</taxon>
        <taxon>Neoptera</taxon>
        <taxon>Endopterygota</taxon>
        <taxon>Lepidoptera</taxon>
        <taxon>Glossata</taxon>
        <taxon>Ditrysia</taxon>
        <taxon>Papilionoidea</taxon>
        <taxon>Pieridae</taxon>
        <taxon>Pierinae</taxon>
        <taxon>Leptosia</taxon>
    </lineage>
</organism>
<dbReference type="Proteomes" id="UP001497472">
    <property type="component" value="Unassembled WGS sequence"/>
</dbReference>
<name>A0AAV1JKM5_9NEOP</name>
<dbReference type="EMBL" id="CAVLEF010000011">
    <property type="protein sequence ID" value="CAK1548953.1"/>
    <property type="molecule type" value="Genomic_DNA"/>
</dbReference>
<reference evidence="1 2" key="1">
    <citation type="submission" date="2023-11" db="EMBL/GenBank/DDBJ databases">
        <authorList>
            <person name="Okamura Y."/>
        </authorList>
    </citation>
    <scope>NUCLEOTIDE SEQUENCE [LARGE SCALE GENOMIC DNA]</scope>
</reference>
<gene>
    <name evidence="1" type="ORF">LNINA_LOCUS8301</name>
</gene>
<accession>A0AAV1JKM5</accession>
<keyword evidence="2" id="KW-1185">Reference proteome</keyword>